<dbReference type="PANTHER" id="PTHR45977">
    <property type="entry name" value="TARGET OF ERK KINASE MPK-1"/>
    <property type="match status" value="1"/>
</dbReference>
<dbReference type="EnsemblPlants" id="PNT68077">
    <property type="protein sequence ID" value="PNT68077"/>
    <property type="gene ID" value="BRADI_3g35618v3"/>
</dbReference>
<dbReference type="OrthoDB" id="8062037at2759"/>
<accession>A0A2K2D1A4</accession>
<evidence type="ECO:0000256" key="3">
    <source>
        <dbReference type="ARBA" id="ARBA00012483"/>
    </source>
</evidence>
<evidence type="ECO:0000256" key="13">
    <source>
        <dbReference type="SAM" id="MobiDB-lite"/>
    </source>
</evidence>
<evidence type="ECO:0000256" key="5">
    <source>
        <dbReference type="ARBA" id="ARBA00022692"/>
    </source>
</evidence>
<feature type="region of interest" description="Disordered" evidence="13">
    <location>
        <begin position="153"/>
        <end position="183"/>
    </location>
</feature>
<feature type="transmembrane region" description="Helical" evidence="14">
    <location>
        <begin position="25"/>
        <end position="48"/>
    </location>
</feature>
<evidence type="ECO:0000256" key="4">
    <source>
        <dbReference type="ARBA" id="ARBA00022679"/>
    </source>
</evidence>
<dbReference type="PROSITE" id="PS50089">
    <property type="entry name" value="ZF_RING_2"/>
    <property type="match status" value="1"/>
</dbReference>
<dbReference type="GO" id="GO:0016020">
    <property type="term" value="C:membrane"/>
    <property type="evidence" value="ECO:0007669"/>
    <property type="project" value="UniProtKB-SubCell"/>
</dbReference>
<comment type="catalytic activity">
    <reaction evidence="1">
        <text>S-ubiquitinyl-[E2 ubiquitin-conjugating enzyme]-L-cysteine + [acceptor protein]-L-lysine = [E2 ubiquitin-conjugating enzyme]-L-cysteine + N(6)-ubiquitinyl-[acceptor protein]-L-lysine.</text>
        <dbReference type="EC" id="2.3.2.27"/>
    </reaction>
</comment>
<proteinExistence type="predicted"/>
<comment type="subcellular location">
    <subcellularLocation>
        <location evidence="2">Membrane</location>
        <topology evidence="2">Multi-pass membrane protein</topology>
    </subcellularLocation>
</comment>
<evidence type="ECO:0000256" key="8">
    <source>
        <dbReference type="ARBA" id="ARBA00022786"/>
    </source>
</evidence>
<evidence type="ECO:0000256" key="6">
    <source>
        <dbReference type="ARBA" id="ARBA00022723"/>
    </source>
</evidence>
<name>A0A2K2D1A4_BRADI</name>
<feature type="region of interest" description="Disordered" evidence="13">
    <location>
        <begin position="1"/>
        <end position="20"/>
    </location>
</feature>
<keyword evidence="5 14" id="KW-0812">Transmembrane</keyword>
<gene>
    <name evidence="17" type="primary">LOC106866307</name>
    <name evidence="16" type="ORF">BRADI_3g35618v3</name>
</gene>
<keyword evidence="8" id="KW-0833">Ubl conjugation pathway</keyword>
<evidence type="ECO:0000313" key="18">
    <source>
        <dbReference type="Proteomes" id="UP000008810"/>
    </source>
</evidence>
<evidence type="ECO:0000256" key="10">
    <source>
        <dbReference type="ARBA" id="ARBA00022989"/>
    </source>
</evidence>
<dbReference type="AlphaFoldDB" id="A0A2K2D1A4"/>
<dbReference type="GO" id="GO:0061630">
    <property type="term" value="F:ubiquitin protein ligase activity"/>
    <property type="evidence" value="ECO:0007669"/>
    <property type="project" value="UniProtKB-EC"/>
</dbReference>
<dbReference type="SUPFAM" id="SSF57850">
    <property type="entry name" value="RING/U-box"/>
    <property type="match status" value="1"/>
</dbReference>
<dbReference type="SMART" id="SM00184">
    <property type="entry name" value="RING"/>
    <property type="match status" value="1"/>
</dbReference>
<keyword evidence="18" id="KW-1185">Reference proteome</keyword>
<evidence type="ECO:0000256" key="12">
    <source>
        <dbReference type="PROSITE-ProRule" id="PRU00175"/>
    </source>
</evidence>
<feature type="domain" description="RING-type" evidence="15">
    <location>
        <begin position="105"/>
        <end position="146"/>
    </location>
</feature>
<reference evidence="16 17" key="1">
    <citation type="journal article" date="2010" name="Nature">
        <title>Genome sequencing and analysis of the model grass Brachypodium distachyon.</title>
        <authorList>
            <consortium name="International Brachypodium Initiative"/>
        </authorList>
    </citation>
    <scope>NUCLEOTIDE SEQUENCE [LARGE SCALE GENOMIC DNA]</scope>
    <source>
        <strain evidence="16">Bd21</strain>
        <strain evidence="17">cv. Bd21</strain>
    </source>
</reference>
<keyword evidence="9" id="KW-0862">Zinc</keyword>
<dbReference type="EC" id="2.3.2.27" evidence="3"/>
<evidence type="ECO:0000256" key="9">
    <source>
        <dbReference type="ARBA" id="ARBA00022833"/>
    </source>
</evidence>
<evidence type="ECO:0000256" key="14">
    <source>
        <dbReference type="SAM" id="Phobius"/>
    </source>
</evidence>
<dbReference type="InterPro" id="IPR001841">
    <property type="entry name" value="Znf_RING"/>
</dbReference>
<dbReference type="Gene3D" id="3.30.40.10">
    <property type="entry name" value="Zinc/RING finger domain, C3HC4 (zinc finger)"/>
    <property type="match status" value="1"/>
</dbReference>
<dbReference type="PANTHER" id="PTHR45977:SF13">
    <property type="entry name" value="GB|AAF27103.1"/>
    <property type="match status" value="1"/>
</dbReference>
<dbReference type="GO" id="GO:0008270">
    <property type="term" value="F:zinc ion binding"/>
    <property type="evidence" value="ECO:0007669"/>
    <property type="project" value="UniProtKB-KW"/>
</dbReference>
<keyword evidence="6" id="KW-0479">Metal-binding</keyword>
<evidence type="ECO:0000259" key="15">
    <source>
        <dbReference type="PROSITE" id="PS50089"/>
    </source>
</evidence>
<sequence>MYPQSHHSSDPADATPGRSSSPVGVSIGIAVAVVAVVAAGCCCGCFVWRRRKPRASRRVPVPVDAEAEAPVRRFPAPAVELAVEVDISSSSSSATELPVGGEEACRMCTRSVGHEEQPEILHCGHSFHRRCIRRWLRVNLACPVCNSTQIGLSGEVDGEASPPRQRHLRSSSDVELPAASADDSVTATARWSFQSSRHNFAPDIE</sequence>
<dbReference type="InterPro" id="IPR013083">
    <property type="entry name" value="Znf_RING/FYVE/PHD"/>
</dbReference>
<keyword evidence="10 14" id="KW-1133">Transmembrane helix</keyword>
<dbReference type="KEGG" id="bdi:106866307"/>
<protein>
    <recommendedName>
        <fullName evidence="3">RING-type E3 ubiquitin transferase</fullName>
        <ecNumber evidence="3">2.3.2.27</ecNumber>
    </recommendedName>
</protein>
<evidence type="ECO:0000256" key="7">
    <source>
        <dbReference type="ARBA" id="ARBA00022771"/>
    </source>
</evidence>
<keyword evidence="11 14" id="KW-0472">Membrane</keyword>
<evidence type="ECO:0000313" key="17">
    <source>
        <dbReference type="EnsemblPlants" id="PNT68077"/>
    </source>
</evidence>
<organism evidence="16">
    <name type="scientific">Brachypodium distachyon</name>
    <name type="common">Purple false brome</name>
    <name type="synonym">Trachynia distachya</name>
    <dbReference type="NCBI Taxonomy" id="15368"/>
    <lineage>
        <taxon>Eukaryota</taxon>
        <taxon>Viridiplantae</taxon>
        <taxon>Streptophyta</taxon>
        <taxon>Embryophyta</taxon>
        <taxon>Tracheophyta</taxon>
        <taxon>Spermatophyta</taxon>
        <taxon>Magnoliopsida</taxon>
        <taxon>Liliopsida</taxon>
        <taxon>Poales</taxon>
        <taxon>Poaceae</taxon>
        <taxon>BOP clade</taxon>
        <taxon>Pooideae</taxon>
        <taxon>Stipodae</taxon>
        <taxon>Brachypodieae</taxon>
        <taxon>Brachypodium</taxon>
    </lineage>
</organism>
<dbReference type="EMBL" id="CM000882">
    <property type="protein sequence ID" value="PNT68077.1"/>
    <property type="molecule type" value="Genomic_DNA"/>
</dbReference>
<reference evidence="16" key="2">
    <citation type="submission" date="2017-06" db="EMBL/GenBank/DDBJ databases">
        <title>WGS assembly of Brachypodium distachyon.</title>
        <authorList>
            <consortium name="The International Brachypodium Initiative"/>
            <person name="Lucas S."/>
            <person name="Harmon-Smith M."/>
            <person name="Lail K."/>
            <person name="Tice H."/>
            <person name="Grimwood J."/>
            <person name="Bruce D."/>
            <person name="Barry K."/>
            <person name="Shu S."/>
            <person name="Lindquist E."/>
            <person name="Wang M."/>
            <person name="Pitluck S."/>
            <person name="Vogel J.P."/>
            <person name="Garvin D.F."/>
            <person name="Mockler T.C."/>
            <person name="Schmutz J."/>
            <person name="Rokhsar D."/>
            <person name="Bevan M.W."/>
        </authorList>
    </citation>
    <scope>NUCLEOTIDE SEQUENCE</scope>
    <source>
        <strain evidence="16">Bd21</strain>
    </source>
</reference>
<dbReference type="GeneID" id="106866307"/>
<dbReference type="Pfam" id="PF13639">
    <property type="entry name" value="zf-RING_2"/>
    <property type="match status" value="1"/>
</dbReference>
<keyword evidence="7 12" id="KW-0863">Zinc-finger</keyword>
<evidence type="ECO:0000313" key="16">
    <source>
        <dbReference type="EMBL" id="PNT68077.1"/>
    </source>
</evidence>
<evidence type="ECO:0000256" key="2">
    <source>
        <dbReference type="ARBA" id="ARBA00004141"/>
    </source>
</evidence>
<dbReference type="RefSeq" id="XP_014755621.1">
    <property type="nucleotide sequence ID" value="XM_014900135.2"/>
</dbReference>
<keyword evidence="4" id="KW-0808">Transferase</keyword>
<reference evidence="17" key="3">
    <citation type="submission" date="2018-08" db="UniProtKB">
        <authorList>
            <consortium name="EnsemblPlants"/>
        </authorList>
    </citation>
    <scope>IDENTIFICATION</scope>
    <source>
        <strain evidence="17">cv. Bd21</strain>
    </source>
</reference>
<dbReference type="Gramene" id="PNT68077">
    <property type="protein sequence ID" value="PNT68077"/>
    <property type="gene ID" value="BRADI_3g35618v3"/>
</dbReference>
<dbReference type="Proteomes" id="UP000008810">
    <property type="component" value="Chromosome 3"/>
</dbReference>
<evidence type="ECO:0000256" key="11">
    <source>
        <dbReference type="ARBA" id="ARBA00023136"/>
    </source>
</evidence>
<evidence type="ECO:0000256" key="1">
    <source>
        <dbReference type="ARBA" id="ARBA00000900"/>
    </source>
</evidence>